<protein>
    <submittedName>
        <fullName evidence="2">Uncharacterized protein</fullName>
    </submittedName>
</protein>
<gene>
    <name evidence="2" type="ORF">BO71DRAFT_484539</name>
</gene>
<dbReference type="STRING" id="1448320.A0A319D8G0"/>
<feature type="compositionally biased region" description="Basic and acidic residues" evidence="1">
    <location>
        <begin position="44"/>
        <end position="56"/>
    </location>
</feature>
<dbReference type="PANTHER" id="PTHR39606">
    <property type="entry name" value="SURFACE PROTEIN, PUTATIVE-RELATED"/>
    <property type="match status" value="1"/>
</dbReference>
<dbReference type="EMBL" id="KZ825892">
    <property type="protein sequence ID" value="PYH93454.1"/>
    <property type="molecule type" value="Genomic_DNA"/>
</dbReference>
<evidence type="ECO:0000313" key="3">
    <source>
        <dbReference type="Proteomes" id="UP000247810"/>
    </source>
</evidence>
<feature type="region of interest" description="Disordered" evidence="1">
    <location>
        <begin position="1"/>
        <end position="153"/>
    </location>
</feature>
<evidence type="ECO:0000313" key="2">
    <source>
        <dbReference type="EMBL" id="PYH93454.1"/>
    </source>
</evidence>
<dbReference type="PANTHER" id="PTHR39606:SF1">
    <property type="entry name" value="CELL SURFACE PROTEIN"/>
    <property type="match status" value="1"/>
</dbReference>
<reference evidence="2 3" key="1">
    <citation type="submission" date="2018-02" db="EMBL/GenBank/DDBJ databases">
        <title>The genomes of Aspergillus section Nigri reveals drivers in fungal speciation.</title>
        <authorList>
            <consortium name="DOE Joint Genome Institute"/>
            <person name="Vesth T.C."/>
            <person name="Nybo J."/>
            <person name="Theobald S."/>
            <person name="Brandl J."/>
            <person name="Frisvad J.C."/>
            <person name="Nielsen K.F."/>
            <person name="Lyhne E.K."/>
            <person name="Kogle M.E."/>
            <person name="Kuo A."/>
            <person name="Riley R."/>
            <person name="Clum A."/>
            <person name="Nolan M."/>
            <person name="Lipzen A."/>
            <person name="Salamov A."/>
            <person name="Henrissat B."/>
            <person name="Wiebenga A."/>
            <person name="De vries R.P."/>
            <person name="Grigoriev I.V."/>
            <person name="Mortensen U.H."/>
            <person name="Andersen M.R."/>
            <person name="Baker S.E."/>
        </authorList>
    </citation>
    <scope>NUCLEOTIDE SEQUENCE [LARGE SCALE GENOMIC DNA]</scope>
    <source>
        <strain evidence="2 3">CBS 707.79</strain>
    </source>
</reference>
<keyword evidence="3" id="KW-1185">Reference proteome</keyword>
<feature type="region of interest" description="Disordered" evidence="1">
    <location>
        <begin position="183"/>
        <end position="205"/>
    </location>
</feature>
<dbReference type="VEuPathDB" id="FungiDB:BO71DRAFT_484539"/>
<proteinExistence type="predicted"/>
<dbReference type="OrthoDB" id="4779541at2759"/>
<dbReference type="AlphaFoldDB" id="A0A319D8G0"/>
<name>A0A319D8G0_9EURO</name>
<feature type="compositionally biased region" description="Low complexity" evidence="1">
    <location>
        <begin position="118"/>
        <end position="142"/>
    </location>
</feature>
<feature type="compositionally biased region" description="Polar residues" evidence="1">
    <location>
        <begin position="57"/>
        <end position="117"/>
    </location>
</feature>
<organism evidence="2 3">
    <name type="scientific">Aspergillus ellipticus CBS 707.79</name>
    <dbReference type="NCBI Taxonomy" id="1448320"/>
    <lineage>
        <taxon>Eukaryota</taxon>
        <taxon>Fungi</taxon>
        <taxon>Dikarya</taxon>
        <taxon>Ascomycota</taxon>
        <taxon>Pezizomycotina</taxon>
        <taxon>Eurotiomycetes</taxon>
        <taxon>Eurotiomycetidae</taxon>
        <taxon>Eurotiales</taxon>
        <taxon>Aspergillaceae</taxon>
        <taxon>Aspergillus</taxon>
        <taxon>Aspergillus subgen. Circumdati</taxon>
    </lineage>
</organism>
<feature type="compositionally biased region" description="Polar residues" evidence="1">
    <location>
        <begin position="1"/>
        <end position="36"/>
    </location>
</feature>
<evidence type="ECO:0000256" key="1">
    <source>
        <dbReference type="SAM" id="MobiDB-lite"/>
    </source>
</evidence>
<sequence length="205" mass="20956">MSGYKMNSINSSYKPGTTTDSSTQSPYHTSTSTQPTAAEPQSDLTHRTDPRVDSDLNNRAQYARGTTTTGNGHPQAPQGISNPPSSTARQATMSSKSTNQAGYNTAPVSGSQTTSGVGYQPTQSSGSTQGTTTTGSKSAQTGEELGRGVKSAAAGIHGAGESLRGGLNAAVDKAFGHEEGATKNAAIARDGEHEIRSGTFGSSQR</sequence>
<dbReference type="Proteomes" id="UP000247810">
    <property type="component" value="Unassembled WGS sequence"/>
</dbReference>
<accession>A0A319D8G0</accession>